<evidence type="ECO:0000313" key="3">
    <source>
        <dbReference type="Proteomes" id="UP000008553"/>
    </source>
</evidence>
<dbReference type="InterPro" id="IPR006477">
    <property type="entry name" value="Yir_bir_cir"/>
</dbReference>
<dbReference type="Pfam" id="PF06022">
    <property type="entry name" value="Cir_Bir_Yir"/>
    <property type="match status" value="1"/>
</dbReference>
<reference evidence="2 3" key="1">
    <citation type="journal article" date="2002" name="Nature">
        <title>Genome sequence and comparative analysis of the model rodent malaria parasite Plasmodium yoelii yoelii.</title>
        <authorList>
            <person name="Carlton J.M."/>
            <person name="Angiuoli S.V."/>
            <person name="Suh B.B."/>
            <person name="Kooij T.W."/>
            <person name="Pertea M."/>
            <person name="Silva J.C."/>
            <person name="Ermolaeva M.D."/>
            <person name="Allen J.E."/>
            <person name="Selengut J.D."/>
            <person name="Koo H.L."/>
            <person name="Peterson J.D."/>
            <person name="Pop M."/>
            <person name="Kosack D.S."/>
            <person name="Shumway M.F."/>
            <person name="Bidwell S.L."/>
            <person name="Shallom S.J."/>
            <person name="van Aken S.E."/>
            <person name="Riedmuller S.B."/>
            <person name="Feldblyum T.V."/>
            <person name="Cho J.K."/>
            <person name="Quackenbush J."/>
            <person name="Sedegah M."/>
            <person name="Shoaibi A."/>
            <person name="Cummings L.M."/>
            <person name="Florens L."/>
            <person name="Yates J.R."/>
            <person name="Raine J.D."/>
            <person name="Sinden R.E."/>
            <person name="Harris M.A."/>
            <person name="Cunningham D.A."/>
            <person name="Preiser P.R."/>
            <person name="Bergman L.W."/>
            <person name="Vaidya A.B."/>
            <person name="van Lin L.H."/>
            <person name="Janse C.J."/>
            <person name="Waters A.P."/>
            <person name="Smith H.O."/>
            <person name="White O.R."/>
            <person name="Salzberg S.L."/>
            <person name="Venter J.C."/>
            <person name="Fraser C.M."/>
            <person name="Hoffman S.L."/>
            <person name="Gardner M.J."/>
            <person name="Carucci D.J."/>
        </authorList>
    </citation>
    <scope>NUCLEOTIDE SEQUENCE [LARGE SCALE GENOMIC DNA]</scope>
    <source>
        <strain evidence="2 3">17XNL</strain>
    </source>
</reference>
<dbReference type="NCBIfam" id="TIGR01590">
    <property type="entry name" value="yir-bir-cir_Pla"/>
    <property type="match status" value="1"/>
</dbReference>
<evidence type="ECO:0000256" key="1">
    <source>
        <dbReference type="SAM" id="Phobius"/>
    </source>
</evidence>
<dbReference type="EMBL" id="AABL01000632">
    <property type="protein sequence ID" value="EAA21749.1"/>
    <property type="molecule type" value="Genomic_DNA"/>
</dbReference>
<keyword evidence="3" id="KW-1185">Reference proteome</keyword>
<organism evidence="2 3">
    <name type="scientific">Plasmodium yoelii yoelii</name>
    <dbReference type="NCBI Taxonomy" id="73239"/>
    <lineage>
        <taxon>Eukaryota</taxon>
        <taxon>Sar</taxon>
        <taxon>Alveolata</taxon>
        <taxon>Apicomplexa</taxon>
        <taxon>Aconoidasida</taxon>
        <taxon>Haemosporida</taxon>
        <taxon>Plasmodiidae</taxon>
        <taxon>Plasmodium</taxon>
        <taxon>Plasmodium (Vinckeia)</taxon>
    </lineage>
</organism>
<dbReference type="InParanoid" id="Q7RM73"/>
<proteinExistence type="predicted"/>
<keyword evidence="1" id="KW-1133">Transmembrane helix</keyword>
<evidence type="ECO:0000313" key="2">
    <source>
        <dbReference type="EMBL" id="EAA21749.1"/>
    </source>
</evidence>
<keyword evidence="1" id="KW-0472">Membrane</keyword>
<gene>
    <name evidence="2" type="ORF">PY02312</name>
</gene>
<protein>
    <submittedName>
        <fullName evidence="2">Bir1 protein</fullName>
    </submittedName>
</protein>
<sequence>MDIINNYEFMHKLCYIHDQNKYLEFKACQKFDNFRKLFRDELKDSKEYDFNNGAFKKYCPNNNCDGDINKINAGCLWLFNSMFGTGGYSFDTKYYKNETVCIVIWLGYILNLKSHGGINTLNDFYSKHIINNTEYTDQKIYNQKHKSYKDVMDEIKEYMNINISHMSKFYELLKLLCNLNTTYTSNNNSKISEDAKKFADEYQTNFDDDNNNDGNSYNKVLLVLSKYYDNIGKGRKFDNTEINLPTLPTQKISKTVDVEGSNRTKTDESSSETDQTINVMTPLSSNSALSDSSLISKLVPILSIFVAIAIFFGISYKYSLFGFRKRAQKQHLREKLKK</sequence>
<dbReference type="Proteomes" id="UP000008553">
    <property type="component" value="Unassembled WGS sequence"/>
</dbReference>
<dbReference type="AlphaFoldDB" id="Q7RM73"/>
<dbReference type="PaxDb" id="73239-Q7RM73"/>
<comment type="caution">
    <text evidence="2">The sequence shown here is derived from an EMBL/GenBank/DDBJ whole genome shotgun (WGS) entry which is preliminary data.</text>
</comment>
<keyword evidence="1" id="KW-0812">Transmembrane</keyword>
<accession>Q7RM73</accession>
<feature type="transmembrane region" description="Helical" evidence="1">
    <location>
        <begin position="294"/>
        <end position="316"/>
    </location>
</feature>
<name>Q7RM73_PLAYO</name>